<accession>A0ABX4I7W4</accession>
<name>A0ABX4I7W4_9LACT</name>
<dbReference type="Proteomes" id="UP000218979">
    <property type="component" value="Unassembled WGS sequence"/>
</dbReference>
<organism evidence="1 2">
    <name type="scientific">Pseudolactococcus chungangensis CAU 28 = DSM 22330</name>
    <dbReference type="NCBI Taxonomy" id="1122154"/>
    <lineage>
        <taxon>Bacteria</taxon>
        <taxon>Bacillati</taxon>
        <taxon>Bacillota</taxon>
        <taxon>Bacilli</taxon>
        <taxon>Lactobacillales</taxon>
        <taxon>Streptococcaceae</taxon>
        <taxon>Pseudolactococcus</taxon>
    </lineage>
</organism>
<sequence length="39" mass="4567">MSAFEQKLTRKMCYMSIMEFKRKAISVKSGVAVMLLVYF</sequence>
<proteinExistence type="predicted"/>
<gene>
    <name evidence="1" type="ORF">RR45_GL001675</name>
</gene>
<comment type="caution">
    <text evidence="1">The sequence shown here is derived from an EMBL/GenBank/DDBJ whole genome shotgun (WGS) entry which is preliminary data.</text>
</comment>
<protein>
    <submittedName>
        <fullName evidence="1">Uncharacterized protein</fullName>
    </submittedName>
</protein>
<dbReference type="EMBL" id="JXJT01000005">
    <property type="protein sequence ID" value="PCS04084.1"/>
    <property type="molecule type" value="Genomic_DNA"/>
</dbReference>
<keyword evidence="2" id="KW-1185">Reference proteome</keyword>
<reference evidence="1 2" key="1">
    <citation type="submission" date="2014-12" db="EMBL/GenBank/DDBJ databases">
        <title>Draft genome sequences of 10 type strains of Lactococcus.</title>
        <authorList>
            <person name="Sun Z."/>
            <person name="Zhong Z."/>
            <person name="Liu W."/>
            <person name="Zhang W."/>
            <person name="Zhang H."/>
        </authorList>
    </citation>
    <scope>NUCLEOTIDE SEQUENCE [LARGE SCALE GENOMIC DNA]</scope>
    <source>
        <strain evidence="1 2">DSM 22330</strain>
    </source>
</reference>
<evidence type="ECO:0000313" key="2">
    <source>
        <dbReference type="Proteomes" id="UP000218979"/>
    </source>
</evidence>
<evidence type="ECO:0000313" key="1">
    <source>
        <dbReference type="EMBL" id="PCS04084.1"/>
    </source>
</evidence>